<dbReference type="AlphaFoldDB" id="A0A834W6I7"/>
<gene>
    <name evidence="1" type="ORF">G2W53_038175</name>
</gene>
<organism evidence="1 2">
    <name type="scientific">Senna tora</name>
    <dbReference type="NCBI Taxonomy" id="362788"/>
    <lineage>
        <taxon>Eukaryota</taxon>
        <taxon>Viridiplantae</taxon>
        <taxon>Streptophyta</taxon>
        <taxon>Embryophyta</taxon>
        <taxon>Tracheophyta</taxon>
        <taxon>Spermatophyta</taxon>
        <taxon>Magnoliopsida</taxon>
        <taxon>eudicotyledons</taxon>
        <taxon>Gunneridae</taxon>
        <taxon>Pentapetalae</taxon>
        <taxon>rosids</taxon>
        <taxon>fabids</taxon>
        <taxon>Fabales</taxon>
        <taxon>Fabaceae</taxon>
        <taxon>Caesalpinioideae</taxon>
        <taxon>Cassia clade</taxon>
        <taxon>Senna</taxon>
    </lineage>
</organism>
<name>A0A834W6I7_9FABA</name>
<protein>
    <submittedName>
        <fullName evidence="1">Uncharacterized protein</fullName>
    </submittedName>
</protein>
<dbReference type="EMBL" id="JAAIUW010000012">
    <property type="protein sequence ID" value="KAF7806014.1"/>
    <property type="molecule type" value="Genomic_DNA"/>
</dbReference>
<comment type="caution">
    <text evidence="1">The sequence shown here is derived from an EMBL/GenBank/DDBJ whole genome shotgun (WGS) entry which is preliminary data.</text>
</comment>
<evidence type="ECO:0000313" key="2">
    <source>
        <dbReference type="Proteomes" id="UP000634136"/>
    </source>
</evidence>
<sequence>MTHHVDDNKIGVNEMINED</sequence>
<evidence type="ECO:0000313" key="1">
    <source>
        <dbReference type="EMBL" id="KAF7806014.1"/>
    </source>
</evidence>
<proteinExistence type="predicted"/>
<reference evidence="1" key="1">
    <citation type="submission" date="2020-09" db="EMBL/GenBank/DDBJ databases">
        <title>Genome-Enabled Discovery of Anthraquinone Biosynthesis in Senna tora.</title>
        <authorList>
            <person name="Kang S.-H."/>
            <person name="Pandey R.P."/>
            <person name="Lee C.-M."/>
            <person name="Sim J.-S."/>
            <person name="Jeong J.-T."/>
            <person name="Choi B.-S."/>
            <person name="Jung M."/>
            <person name="Ginzburg D."/>
            <person name="Zhao K."/>
            <person name="Won S.Y."/>
            <person name="Oh T.-J."/>
            <person name="Yu Y."/>
            <person name="Kim N.-H."/>
            <person name="Lee O.R."/>
            <person name="Lee T.-H."/>
            <person name="Bashyal P."/>
            <person name="Kim T.-S."/>
            <person name="Lee W.-H."/>
            <person name="Kawkins C."/>
            <person name="Kim C.-K."/>
            <person name="Kim J.S."/>
            <person name="Ahn B.O."/>
            <person name="Rhee S.Y."/>
            <person name="Sohng J.K."/>
        </authorList>
    </citation>
    <scope>NUCLEOTIDE SEQUENCE</scope>
    <source>
        <tissue evidence="1">Leaf</tissue>
    </source>
</reference>
<accession>A0A834W6I7</accession>
<keyword evidence="2" id="KW-1185">Reference proteome</keyword>
<dbReference type="Proteomes" id="UP000634136">
    <property type="component" value="Unassembled WGS sequence"/>
</dbReference>